<comment type="caution">
    <text evidence="2">The sequence shown here is derived from an EMBL/GenBank/DDBJ whole genome shotgun (WGS) entry which is preliminary data.</text>
</comment>
<dbReference type="RefSeq" id="XP_027613565.1">
    <property type="nucleotide sequence ID" value="XM_027757764.1"/>
</dbReference>
<dbReference type="SUPFAM" id="SSF51905">
    <property type="entry name" value="FAD/NAD(P)-binding domain"/>
    <property type="match status" value="1"/>
</dbReference>
<dbReference type="PANTHER" id="PTHR42877:SF7">
    <property type="entry name" value="FLAVIN-BINDING MONOOXYGENASE-RELATED"/>
    <property type="match status" value="1"/>
</dbReference>
<dbReference type="EMBL" id="BFAD01000004">
    <property type="protein sequence ID" value="GBE82652.1"/>
    <property type="molecule type" value="Genomic_DNA"/>
</dbReference>
<dbReference type="Pfam" id="PF13450">
    <property type="entry name" value="NAD_binding_8"/>
    <property type="match status" value="1"/>
</dbReference>
<comment type="similarity">
    <text evidence="1">Belongs to the FAD-binding monooxygenase family.</text>
</comment>
<dbReference type="GeneID" id="38779569"/>
<evidence type="ECO:0000313" key="2">
    <source>
        <dbReference type="EMBL" id="GBE82652.1"/>
    </source>
</evidence>
<keyword evidence="2" id="KW-0503">Monooxygenase</keyword>
<dbReference type="GO" id="GO:0004497">
    <property type="term" value="F:monooxygenase activity"/>
    <property type="evidence" value="ECO:0007669"/>
    <property type="project" value="UniProtKB-KW"/>
</dbReference>
<keyword evidence="2" id="KW-0560">Oxidoreductase</keyword>
<protein>
    <submittedName>
        <fullName evidence="2">Sterigmatocystin biosynthesis monooxygenase</fullName>
    </submittedName>
</protein>
<dbReference type="Proteomes" id="UP000287166">
    <property type="component" value="Unassembled WGS sequence"/>
</dbReference>
<dbReference type="STRING" id="139825.A0A401GKH4"/>
<dbReference type="InParanoid" id="A0A401GKH4"/>
<dbReference type="InterPro" id="IPR051209">
    <property type="entry name" value="FAD-bind_Monooxygenase_sf"/>
</dbReference>
<keyword evidence="3" id="KW-1185">Reference proteome</keyword>
<dbReference type="PANTHER" id="PTHR42877">
    <property type="entry name" value="L-ORNITHINE N(5)-MONOOXYGENASE-RELATED"/>
    <property type="match status" value="1"/>
</dbReference>
<organism evidence="2 3">
    <name type="scientific">Sparassis crispa</name>
    <dbReference type="NCBI Taxonomy" id="139825"/>
    <lineage>
        <taxon>Eukaryota</taxon>
        <taxon>Fungi</taxon>
        <taxon>Dikarya</taxon>
        <taxon>Basidiomycota</taxon>
        <taxon>Agaricomycotina</taxon>
        <taxon>Agaricomycetes</taxon>
        <taxon>Polyporales</taxon>
        <taxon>Sparassidaceae</taxon>
        <taxon>Sparassis</taxon>
    </lineage>
</organism>
<proteinExistence type="inferred from homology"/>
<evidence type="ECO:0000256" key="1">
    <source>
        <dbReference type="ARBA" id="ARBA00010139"/>
    </source>
</evidence>
<dbReference type="AlphaFoldDB" id="A0A401GKH4"/>
<reference evidence="2 3" key="1">
    <citation type="journal article" date="2018" name="Sci. Rep.">
        <title>Genome sequence of the cauliflower mushroom Sparassis crispa (Hanabiratake) and its association with beneficial usage.</title>
        <authorList>
            <person name="Kiyama R."/>
            <person name="Furutani Y."/>
            <person name="Kawaguchi K."/>
            <person name="Nakanishi T."/>
        </authorList>
    </citation>
    <scope>NUCLEOTIDE SEQUENCE [LARGE SCALE GENOMIC DNA]</scope>
</reference>
<accession>A0A401GKH4</accession>
<gene>
    <name evidence="2" type="ORF">SCP_0410370</name>
</gene>
<sequence length="599" mass="68084">MGDFDSATDSPQIPNVSQEEPTFKLGTFSIDEYRPIKVVVIGAGFSGIAAGIRFPQRVQNLDLTIYDKNAGIGGTWFSNKYPGLACDIPAHCYQYTFEEKTDWSSFYAAGPEIRSYLEGVVDKYKLMRYIKLRHQVVHAQYDEPSGKWYLRIRRPVLPCTNSDEEQFEEFEDVADFLFTGIGILSRWTWPDIEGLKDFKGKLFHSADFEVGNQTWQEAAEGWKDKKVGVIGVGSSAIQIVPAIQPMVAKLSNYVRGKTWLATSCSGAKFAELLKRDPTAENYTFSEDDKKTFKNPVYYKQFRHELESDVNSTHSSILKGSEGQLAARTIFADNMRKKLVKKPWIADHLIPNFSVACRRLTPGPGYLEALSQDNVDFVTTHIKQITPTGIETVDGKHNDLDIIICATGYDPSFQLEFPIIGRDGMDIRDKWSPHPVTYLAVCVDGFPNWFFSLGPNSGVGAGSLLVIIERQVEYAVEVVKKLQREWLKSIEVKREALEDFDEYLEHYFPKTVYSDKCRSWYKLGQEDGRVVGLYPGSTLHAVLAIKYPRWEDYTYEPVNGIKNRLYWLGDGQTHNEKTMTGDMAWYLNDDEVDIPPVPED</sequence>
<dbReference type="InterPro" id="IPR036188">
    <property type="entry name" value="FAD/NAD-bd_sf"/>
</dbReference>
<dbReference type="Gene3D" id="3.50.50.60">
    <property type="entry name" value="FAD/NAD(P)-binding domain"/>
    <property type="match status" value="2"/>
</dbReference>
<name>A0A401GKH4_9APHY</name>
<evidence type="ECO:0000313" key="3">
    <source>
        <dbReference type="Proteomes" id="UP000287166"/>
    </source>
</evidence>
<dbReference type="OrthoDB" id="74360at2759"/>